<evidence type="ECO:0000313" key="2">
    <source>
        <dbReference type="EMBL" id="GAA4036687.1"/>
    </source>
</evidence>
<protein>
    <submittedName>
        <fullName evidence="2">Uncharacterized protein</fullName>
    </submittedName>
</protein>
<keyword evidence="3" id="KW-1185">Reference proteome</keyword>
<accession>A0ABP7U616</accession>
<organism evidence="2 3">
    <name type="scientific">Flavobacterium cheonhonense</name>
    <dbReference type="NCBI Taxonomy" id="706185"/>
    <lineage>
        <taxon>Bacteria</taxon>
        <taxon>Pseudomonadati</taxon>
        <taxon>Bacteroidota</taxon>
        <taxon>Flavobacteriia</taxon>
        <taxon>Flavobacteriales</taxon>
        <taxon>Flavobacteriaceae</taxon>
        <taxon>Flavobacterium</taxon>
    </lineage>
</organism>
<name>A0ABP7U616_9FLAO</name>
<feature type="chain" id="PRO_5046494023" evidence="1">
    <location>
        <begin position="24"/>
        <end position="139"/>
    </location>
</feature>
<dbReference type="EMBL" id="BAABCR010000015">
    <property type="protein sequence ID" value="GAA4036687.1"/>
    <property type="molecule type" value="Genomic_DNA"/>
</dbReference>
<dbReference type="Proteomes" id="UP001500968">
    <property type="component" value="Unassembled WGS sequence"/>
</dbReference>
<gene>
    <name evidence="2" type="ORF">GCM10022386_22860</name>
</gene>
<proteinExistence type="predicted"/>
<sequence>MKFKKHISILTALLILVSNSGLAFSVHYCEGKIASISSVFSKEEVCDMPVVVEKTCCAKEVVTHKDCCSDKKVDLKNKTEKIIIKTISLDFEPAYFSEYKNQVFGVAITPEYVDEKVAFYCDSHAPPLYQLYCQYTFYA</sequence>
<comment type="caution">
    <text evidence="2">The sequence shown here is derived from an EMBL/GenBank/DDBJ whole genome shotgun (WGS) entry which is preliminary data.</text>
</comment>
<feature type="signal peptide" evidence="1">
    <location>
        <begin position="1"/>
        <end position="23"/>
    </location>
</feature>
<dbReference type="NCBIfam" id="NF047658">
    <property type="entry name" value="HYC_CC_PP"/>
    <property type="match status" value="1"/>
</dbReference>
<evidence type="ECO:0000256" key="1">
    <source>
        <dbReference type="SAM" id="SignalP"/>
    </source>
</evidence>
<dbReference type="RefSeq" id="WP_324690158.1">
    <property type="nucleotide sequence ID" value="NZ_BAABCR010000015.1"/>
</dbReference>
<keyword evidence="1" id="KW-0732">Signal</keyword>
<evidence type="ECO:0000313" key="3">
    <source>
        <dbReference type="Proteomes" id="UP001500968"/>
    </source>
</evidence>
<dbReference type="InterPro" id="IPR058060">
    <property type="entry name" value="HYC_CC_PP"/>
</dbReference>
<reference evidence="3" key="1">
    <citation type="journal article" date="2019" name="Int. J. Syst. Evol. Microbiol.">
        <title>The Global Catalogue of Microorganisms (GCM) 10K type strain sequencing project: providing services to taxonomists for standard genome sequencing and annotation.</title>
        <authorList>
            <consortium name="The Broad Institute Genomics Platform"/>
            <consortium name="The Broad Institute Genome Sequencing Center for Infectious Disease"/>
            <person name="Wu L."/>
            <person name="Ma J."/>
        </authorList>
    </citation>
    <scope>NUCLEOTIDE SEQUENCE [LARGE SCALE GENOMIC DNA]</scope>
    <source>
        <strain evidence="3">JCM 17064</strain>
    </source>
</reference>
<dbReference type="Pfam" id="PF26622">
    <property type="entry name" value="DUF8199"/>
    <property type="match status" value="1"/>
</dbReference>
<dbReference type="InterPro" id="IPR058512">
    <property type="entry name" value="DUF8199"/>
</dbReference>